<evidence type="ECO:0000313" key="1">
    <source>
        <dbReference type="EMBL" id="AEI40393.1"/>
    </source>
</evidence>
<proteinExistence type="predicted"/>
<reference evidence="2" key="1">
    <citation type="submission" date="2011-06" db="EMBL/GenBank/DDBJ databases">
        <title>Complete genome sequence of Paenibacillus mucilaginosus KNP414.</title>
        <authorList>
            <person name="Wang J."/>
            <person name="Hu S."/>
            <person name="Hu X."/>
            <person name="Zhang B."/>
            <person name="Dong D."/>
            <person name="Zhang S."/>
            <person name="Zhao K."/>
            <person name="Wu D."/>
        </authorList>
    </citation>
    <scope>NUCLEOTIDE SEQUENCE [LARGE SCALE GENOMIC DNA]</scope>
    <source>
        <strain evidence="2">KNP414</strain>
    </source>
</reference>
<sequence length="39" mass="4792">MFQTSYGTKVLELKKFQCYAPHILFHQSYYKGNYEDEQR</sequence>
<evidence type="ECO:0000313" key="2">
    <source>
        <dbReference type="Proteomes" id="UP000006620"/>
    </source>
</evidence>
<reference evidence="1 2" key="2">
    <citation type="journal article" date="2013" name="Genome Announc.">
        <title>Genome Sequence of Growth-Improving Paenibacillus mucilaginosus Strain KNP414.</title>
        <authorList>
            <person name="Lu J.J."/>
            <person name="Wang J.F."/>
            <person name="Hu X.F."/>
        </authorList>
    </citation>
    <scope>NUCLEOTIDE SEQUENCE [LARGE SCALE GENOMIC DNA]</scope>
    <source>
        <strain evidence="1 2">KNP414</strain>
    </source>
</reference>
<organism evidence="1 2">
    <name type="scientific">Paenibacillus mucilaginosus (strain KNP414)</name>
    <dbReference type="NCBI Taxonomy" id="1036673"/>
    <lineage>
        <taxon>Bacteria</taxon>
        <taxon>Bacillati</taxon>
        <taxon>Bacillota</taxon>
        <taxon>Bacilli</taxon>
        <taxon>Bacillales</taxon>
        <taxon>Paenibacillaceae</taxon>
        <taxon>Paenibacillus</taxon>
    </lineage>
</organism>
<name>F8FQN8_PAEMK</name>
<dbReference type="Proteomes" id="UP000006620">
    <property type="component" value="Chromosome"/>
</dbReference>
<dbReference type="AlphaFoldDB" id="F8FQN8"/>
<dbReference type="KEGG" id="pms:KNP414_01831"/>
<protein>
    <submittedName>
        <fullName evidence="1">Uncharacterized protein</fullName>
    </submittedName>
</protein>
<accession>F8FQN8</accession>
<dbReference type="PATRIC" id="fig|1036673.3.peg.1631"/>
<gene>
    <name evidence="1" type="ordered locus">KNP414_01831</name>
</gene>
<dbReference type="HOGENOM" id="CLU_3313816_0_0_9"/>
<dbReference type="EMBL" id="CP002869">
    <property type="protein sequence ID" value="AEI40393.1"/>
    <property type="molecule type" value="Genomic_DNA"/>
</dbReference>